<keyword evidence="2" id="KW-1133">Transmembrane helix</keyword>
<evidence type="ECO:0000313" key="3">
    <source>
        <dbReference type="EMBL" id="KAK3790583.1"/>
    </source>
</evidence>
<dbReference type="GO" id="GO:0000987">
    <property type="term" value="F:cis-regulatory region sequence-specific DNA binding"/>
    <property type="evidence" value="ECO:0007669"/>
    <property type="project" value="TreeGrafter"/>
</dbReference>
<dbReference type="PANTHER" id="PTHR14596:SF72">
    <property type="entry name" value="ZINC FINGER PROTEIN MSN2-RELATED"/>
    <property type="match status" value="1"/>
</dbReference>
<dbReference type="EMBL" id="JAWDGP010001536">
    <property type="protein sequence ID" value="KAK3790583.1"/>
    <property type="molecule type" value="Genomic_DNA"/>
</dbReference>
<feature type="compositionally biased region" description="Low complexity" evidence="1">
    <location>
        <begin position="197"/>
        <end position="217"/>
    </location>
</feature>
<feature type="transmembrane region" description="Helical" evidence="2">
    <location>
        <begin position="317"/>
        <end position="337"/>
    </location>
</feature>
<feature type="compositionally biased region" description="Low complexity" evidence="1">
    <location>
        <begin position="73"/>
        <end position="82"/>
    </location>
</feature>
<accession>A0AAE1AMU9</accession>
<dbReference type="PANTHER" id="PTHR14596">
    <property type="entry name" value="ZINC FINGER PROTEIN"/>
    <property type="match status" value="1"/>
</dbReference>
<name>A0AAE1AMU9_9GAST</name>
<evidence type="ECO:0000313" key="4">
    <source>
        <dbReference type="Proteomes" id="UP001283361"/>
    </source>
</evidence>
<comment type="caution">
    <text evidence="3">The sequence shown here is derived from an EMBL/GenBank/DDBJ whole genome shotgun (WGS) entry which is preliminary data.</text>
</comment>
<reference evidence="3" key="1">
    <citation type="journal article" date="2023" name="G3 (Bethesda)">
        <title>A reference genome for the long-term kleptoplast-retaining sea slug Elysia crispata morphotype clarki.</title>
        <authorList>
            <person name="Eastman K.E."/>
            <person name="Pendleton A.L."/>
            <person name="Shaikh M.A."/>
            <person name="Suttiyut T."/>
            <person name="Ogas R."/>
            <person name="Tomko P."/>
            <person name="Gavelis G."/>
            <person name="Widhalm J.R."/>
            <person name="Wisecaver J.H."/>
        </authorList>
    </citation>
    <scope>NUCLEOTIDE SEQUENCE</scope>
    <source>
        <strain evidence="3">ECLA1</strain>
    </source>
</reference>
<dbReference type="Proteomes" id="UP001283361">
    <property type="component" value="Unassembled WGS sequence"/>
</dbReference>
<evidence type="ECO:0000256" key="1">
    <source>
        <dbReference type="SAM" id="MobiDB-lite"/>
    </source>
</evidence>
<keyword evidence="2" id="KW-0812">Transmembrane</keyword>
<dbReference type="GO" id="GO:0042594">
    <property type="term" value="P:response to starvation"/>
    <property type="evidence" value="ECO:0007669"/>
    <property type="project" value="TreeGrafter"/>
</dbReference>
<keyword evidence="2" id="KW-0472">Membrane</keyword>
<gene>
    <name evidence="3" type="ORF">RRG08_066294</name>
</gene>
<keyword evidence="4" id="KW-1185">Reference proteome</keyword>
<feature type="region of interest" description="Disordered" evidence="1">
    <location>
        <begin position="195"/>
        <end position="220"/>
    </location>
</feature>
<evidence type="ECO:0000256" key="2">
    <source>
        <dbReference type="SAM" id="Phobius"/>
    </source>
</evidence>
<feature type="region of interest" description="Disordered" evidence="1">
    <location>
        <begin position="73"/>
        <end position="107"/>
    </location>
</feature>
<dbReference type="GO" id="GO:0005634">
    <property type="term" value="C:nucleus"/>
    <property type="evidence" value="ECO:0007669"/>
    <property type="project" value="TreeGrafter"/>
</dbReference>
<dbReference type="AlphaFoldDB" id="A0AAE1AMU9"/>
<dbReference type="GO" id="GO:0000981">
    <property type="term" value="F:DNA-binding transcription factor activity, RNA polymerase II-specific"/>
    <property type="evidence" value="ECO:0007669"/>
    <property type="project" value="TreeGrafter"/>
</dbReference>
<proteinExistence type="predicted"/>
<protein>
    <submittedName>
        <fullName evidence="3">Uncharacterized protein</fullName>
    </submittedName>
</protein>
<feature type="compositionally biased region" description="Low complexity" evidence="1">
    <location>
        <begin position="91"/>
        <end position="102"/>
    </location>
</feature>
<sequence>MIIITSVCLGASSWIQAPLPHHALCRSLSFCHSSSSPTSPLSPQCQTVHRERFEAASYRCVCKPGFVFPADPAASSSSSSSANPTDNSRKSNNNNNNNNSNSHQRRRYPIADTASPISSTFSTPSFSPSSSFYSSTVIIAPETAASTSSSSYPSLSSASSSSSSSSAAAAISSSAVSPSSFSSAAASHKRLTPDGYQHLSQQQQQQQQQQEQQQQQQQHEHEQLLYFHRLRDQHLQQPRDHNHHQQLQQYFDGRDVEAAYFEYVKNLSSDFPTDFSCYPAPPMPPTLDPELDLVPEPKGVEGETIVSFDLFRRAIPLGVQILCMTVAVLLGIIIAYLRKTKNVSILQEHVVTQVYPDELRDDPEQEAAHLELPVHSKRIDLCDCVCLKKREL</sequence>
<organism evidence="3 4">
    <name type="scientific">Elysia crispata</name>
    <name type="common">lettuce slug</name>
    <dbReference type="NCBI Taxonomy" id="231223"/>
    <lineage>
        <taxon>Eukaryota</taxon>
        <taxon>Metazoa</taxon>
        <taxon>Spiralia</taxon>
        <taxon>Lophotrochozoa</taxon>
        <taxon>Mollusca</taxon>
        <taxon>Gastropoda</taxon>
        <taxon>Heterobranchia</taxon>
        <taxon>Euthyneura</taxon>
        <taxon>Panpulmonata</taxon>
        <taxon>Sacoglossa</taxon>
        <taxon>Placobranchoidea</taxon>
        <taxon>Plakobranchidae</taxon>
        <taxon>Elysia</taxon>
    </lineage>
</organism>